<reference evidence="10" key="1">
    <citation type="submission" date="2015-04" db="UniProtKB">
        <authorList>
            <consortium name="EnsemblPlants"/>
        </authorList>
    </citation>
    <scope>IDENTIFICATION</scope>
</reference>
<dbReference type="GO" id="GO:0000796">
    <property type="term" value="C:condensin complex"/>
    <property type="evidence" value="ECO:0007669"/>
    <property type="project" value="InterPro"/>
</dbReference>
<feature type="compositionally biased region" description="Low complexity" evidence="8">
    <location>
        <begin position="996"/>
        <end position="1008"/>
    </location>
</feature>
<organism evidence="10">
    <name type="scientific">Oryza meridionalis</name>
    <dbReference type="NCBI Taxonomy" id="40149"/>
    <lineage>
        <taxon>Eukaryota</taxon>
        <taxon>Viridiplantae</taxon>
        <taxon>Streptophyta</taxon>
        <taxon>Embryophyta</taxon>
        <taxon>Tracheophyta</taxon>
        <taxon>Spermatophyta</taxon>
        <taxon>Magnoliopsida</taxon>
        <taxon>Liliopsida</taxon>
        <taxon>Poales</taxon>
        <taxon>Poaceae</taxon>
        <taxon>BOP clade</taxon>
        <taxon>Oryzoideae</taxon>
        <taxon>Oryzeae</taxon>
        <taxon>Oryzinae</taxon>
        <taxon>Oryza</taxon>
    </lineage>
</organism>
<sequence length="1037" mass="112782">MAPAAAVAAPAPAGAGETRRLAGEVARVLDECRASLAVHPRKLRELAALLSSSPAAAGRFLPAFCAALTPLFDLAKRSAGAERVARFAAAFASASSAAAGGGGDGFLEGFLRFLLAGSAATHRPARLRSCQIISEIIMRLPDDAEVSDEIWDEVIDGMKVRVQDKIPGIRAFAVRALSRFASDGEDSDIVDLFLETFEKEQNVVSGIILVTLPILNVGLRYYFISLGIAPYVKEVRKAIILSLPPSNATLETVIESTLDRTSLLHRGLSDRSASVNSECLKMLKDEWLMKYCSGDVITLLRFLDVETYEEVGETVMGVLMKDGSVRVQDGQTIRQYFTANTEDEAEKVSNIQLMDAEVALYWKIMCKHLQAEAQIKGSEAATTTGTEAAVYASEASDKNDLLDGVLPSTISDYVDLVKVHLSAGPNYHFASRQLLLLGEMLDFSDTMNRKVASSFLHELLTRPLEHEVDEDGNKMAIGDGVSLGGDKEWAKAVAELAKRVHASVGEFEMVVATVVEELARPCRERTADFMHWMHCLAVTGLLLENASSLRSLQGKAIEPLELLQSLLLPATKQNHVDVQRVALRCLCLFGLLENRPNAELVKQLRLSFINGPDLVSAMACKALIDLVTWHGPQEIDQTIGIEPSDATNEKSQFTTVDISNMNDDDLNIGVLDILFSGFLKDDWEFNLEGDNHDNVPTILGEGFAKILLLSENYARISADLHPVILARLVSLYFMEETKELERCVSSAFVPVMRAMWPGLYGNVGGGAHAVSKRRKYAAQAARFMVQMVQTPLFSTETTEQASSSPESQSTKPDMSNNFDISEEGLAIRIAVEVANCPDKKTAAAKAYCLALCKVAVLLRFRQSEQKAIKCMRGLINALAASASSDKDLMKELSQMASRLRSLDEHPEEELPQDEAEEIFKKLGLDAGFRLETNSVVPPTPAPRSVRPPPSRRRARRSPSSSDDSDIDGQEENLHATSVSRVAATPVMMTAARSQRASKTAAMSKMSAKPTVAASSDDESDDQSGVTSGDDSSDEDSS</sequence>
<feature type="compositionally biased region" description="Pro residues" evidence="8">
    <location>
        <begin position="937"/>
        <end position="948"/>
    </location>
</feature>
<protein>
    <recommendedName>
        <fullName evidence="9">Nuclear condensin complex subunit 3 C-terminal domain-containing protein</fullName>
    </recommendedName>
</protein>
<dbReference type="InterPro" id="IPR016024">
    <property type="entry name" value="ARM-type_fold"/>
</dbReference>
<dbReference type="EnsemblPlants" id="OMERI06G11510.1">
    <property type="protein sequence ID" value="OMERI06G11510.1"/>
    <property type="gene ID" value="OMERI06G11510"/>
</dbReference>
<evidence type="ECO:0000256" key="2">
    <source>
        <dbReference type="ARBA" id="ARBA00006533"/>
    </source>
</evidence>
<dbReference type="Pfam" id="PF12719">
    <property type="entry name" value="Cnd3"/>
    <property type="match status" value="1"/>
</dbReference>
<feature type="domain" description="Nuclear condensin complex subunit 3 C-terminal" evidence="9">
    <location>
        <begin position="534"/>
        <end position="857"/>
    </location>
</feature>
<dbReference type="PANTHER" id="PTHR14418">
    <property type="entry name" value="CONDENSIN COMPLEX SUBUNIT 3-RELATED"/>
    <property type="match status" value="1"/>
</dbReference>
<dbReference type="Gene3D" id="1.25.10.10">
    <property type="entry name" value="Leucine-rich Repeat Variant"/>
    <property type="match status" value="1"/>
</dbReference>
<evidence type="ECO:0000313" key="11">
    <source>
        <dbReference type="Proteomes" id="UP000008021"/>
    </source>
</evidence>
<dbReference type="GO" id="GO:0051301">
    <property type="term" value="P:cell division"/>
    <property type="evidence" value="ECO:0007669"/>
    <property type="project" value="UniProtKB-KW"/>
</dbReference>
<evidence type="ECO:0000256" key="7">
    <source>
        <dbReference type="ARBA" id="ARBA00023306"/>
    </source>
</evidence>
<reference evidence="10" key="2">
    <citation type="submission" date="2018-05" db="EMBL/GenBank/DDBJ databases">
        <title>OmerRS3 (Oryza meridionalis Reference Sequence Version 3).</title>
        <authorList>
            <person name="Zhang J."/>
            <person name="Kudrna D."/>
            <person name="Lee S."/>
            <person name="Talag J."/>
            <person name="Welchert J."/>
            <person name="Wing R.A."/>
        </authorList>
    </citation>
    <scope>NUCLEOTIDE SEQUENCE [LARGE SCALE GENOMIC DNA]</scope>
    <source>
        <strain evidence="10">cv. OR44</strain>
    </source>
</reference>
<dbReference type="PANTHER" id="PTHR14418:SF5">
    <property type="entry name" value="CONDENSIN COMPLEX SUBUNIT 3"/>
    <property type="match status" value="1"/>
</dbReference>
<evidence type="ECO:0000256" key="4">
    <source>
        <dbReference type="ARBA" id="ARBA00022618"/>
    </source>
</evidence>
<feature type="region of interest" description="Disordered" evidence="8">
    <location>
        <begin position="930"/>
        <end position="1037"/>
    </location>
</feature>
<dbReference type="InterPro" id="IPR027165">
    <property type="entry name" value="CND3"/>
</dbReference>
<keyword evidence="3" id="KW-0158">Chromosome</keyword>
<dbReference type="GO" id="GO:0007076">
    <property type="term" value="P:mitotic chromosome condensation"/>
    <property type="evidence" value="ECO:0007669"/>
    <property type="project" value="InterPro"/>
</dbReference>
<evidence type="ECO:0000256" key="8">
    <source>
        <dbReference type="SAM" id="MobiDB-lite"/>
    </source>
</evidence>
<dbReference type="HOGENOM" id="CLU_009755_0_0_1"/>
<evidence type="ECO:0000256" key="6">
    <source>
        <dbReference type="ARBA" id="ARBA00023067"/>
    </source>
</evidence>
<evidence type="ECO:0000313" key="10">
    <source>
        <dbReference type="EnsemblPlants" id="OMERI06G11510.1"/>
    </source>
</evidence>
<name>A0A0E0E044_9ORYZ</name>
<evidence type="ECO:0000256" key="1">
    <source>
        <dbReference type="ARBA" id="ARBA00004286"/>
    </source>
</evidence>
<evidence type="ECO:0000256" key="5">
    <source>
        <dbReference type="ARBA" id="ARBA00022776"/>
    </source>
</evidence>
<dbReference type="InterPro" id="IPR011989">
    <property type="entry name" value="ARM-like"/>
</dbReference>
<keyword evidence="5" id="KW-0498">Mitosis</keyword>
<dbReference type="SUPFAM" id="SSF48371">
    <property type="entry name" value="ARM repeat"/>
    <property type="match status" value="1"/>
</dbReference>
<keyword evidence="11" id="KW-1185">Reference proteome</keyword>
<keyword evidence="4" id="KW-0132">Cell division</keyword>
<dbReference type="GO" id="GO:0000793">
    <property type="term" value="C:condensed chromosome"/>
    <property type="evidence" value="ECO:0007669"/>
    <property type="project" value="TreeGrafter"/>
</dbReference>
<dbReference type="STRING" id="40149.A0A0E0E044"/>
<dbReference type="eggNOG" id="KOG2025">
    <property type="taxonomic scope" value="Eukaryota"/>
</dbReference>
<keyword evidence="7" id="KW-0131">Cell cycle</keyword>
<feature type="region of interest" description="Disordered" evidence="8">
    <location>
        <begin position="795"/>
        <end position="816"/>
    </location>
</feature>
<comment type="subcellular location">
    <subcellularLocation>
        <location evidence="1">Chromosome</location>
    </subcellularLocation>
</comment>
<dbReference type="Proteomes" id="UP000008021">
    <property type="component" value="Chromosome 6"/>
</dbReference>
<evidence type="ECO:0000256" key="3">
    <source>
        <dbReference type="ARBA" id="ARBA00022454"/>
    </source>
</evidence>
<accession>A0A0E0E044</accession>
<evidence type="ECO:0000259" key="9">
    <source>
        <dbReference type="Pfam" id="PF12719"/>
    </source>
</evidence>
<dbReference type="AlphaFoldDB" id="A0A0E0E044"/>
<dbReference type="InterPro" id="IPR025977">
    <property type="entry name" value="Cnd3_C"/>
</dbReference>
<dbReference type="Gramene" id="OMERI06G11510.1">
    <property type="protein sequence ID" value="OMERI06G11510.1"/>
    <property type="gene ID" value="OMERI06G11510"/>
</dbReference>
<keyword evidence="6" id="KW-0226">DNA condensation</keyword>
<proteinExistence type="inferred from homology"/>
<comment type="similarity">
    <text evidence="2">Belongs to the CND3 (condensin subunit 3) family.</text>
</comment>